<accession>A0A066VIZ7</accession>
<dbReference type="InterPro" id="IPR032675">
    <property type="entry name" value="LRR_dom_sf"/>
</dbReference>
<name>A0A066VIZ7_TILAU</name>
<dbReference type="GO" id="GO:0005737">
    <property type="term" value="C:cytoplasm"/>
    <property type="evidence" value="ECO:0007669"/>
    <property type="project" value="TreeGrafter"/>
</dbReference>
<dbReference type="STRING" id="1037660.A0A066VIZ7"/>
<dbReference type="Gene3D" id="3.80.10.10">
    <property type="entry name" value="Ribonuclease Inhibitor"/>
    <property type="match status" value="1"/>
</dbReference>
<dbReference type="PANTHER" id="PTHR48051">
    <property type="match status" value="1"/>
</dbReference>
<evidence type="ECO:0008006" key="6">
    <source>
        <dbReference type="Google" id="ProtNLM"/>
    </source>
</evidence>
<feature type="compositionally biased region" description="Polar residues" evidence="3">
    <location>
        <begin position="295"/>
        <end position="320"/>
    </location>
</feature>
<feature type="compositionally biased region" description="Basic and acidic residues" evidence="3">
    <location>
        <begin position="54"/>
        <end position="64"/>
    </location>
</feature>
<keyword evidence="1" id="KW-0433">Leucine-rich repeat</keyword>
<evidence type="ECO:0000256" key="3">
    <source>
        <dbReference type="SAM" id="MobiDB-lite"/>
    </source>
</evidence>
<dbReference type="SUPFAM" id="SSF52058">
    <property type="entry name" value="L domain-like"/>
    <property type="match status" value="1"/>
</dbReference>
<comment type="caution">
    <text evidence="4">The sequence shown here is derived from an EMBL/GenBank/DDBJ whole genome shotgun (WGS) entry which is preliminary data.</text>
</comment>
<dbReference type="GeneID" id="25266709"/>
<evidence type="ECO:0000313" key="4">
    <source>
        <dbReference type="EMBL" id="KDN38565.1"/>
    </source>
</evidence>
<dbReference type="RefSeq" id="XP_013240758.1">
    <property type="nucleotide sequence ID" value="XM_013385304.1"/>
</dbReference>
<dbReference type="AlphaFoldDB" id="A0A066VIZ7"/>
<feature type="region of interest" description="Disordered" evidence="3">
    <location>
        <begin position="548"/>
        <end position="590"/>
    </location>
</feature>
<feature type="compositionally biased region" description="Low complexity" evidence="3">
    <location>
        <begin position="580"/>
        <end position="590"/>
    </location>
</feature>
<feature type="region of interest" description="Disordered" evidence="3">
    <location>
        <begin position="270"/>
        <end position="325"/>
    </location>
</feature>
<dbReference type="InterPro" id="IPR001611">
    <property type="entry name" value="Leu-rich_rpt"/>
</dbReference>
<protein>
    <recommendedName>
        <fullName evidence="6">L domain-like protein</fullName>
    </recommendedName>
</protein>
<keyword evidence="5" id="KW-1185">Reference proteome</keyword>
<gene>
    <name evidence="4" type="ORF">K437DRAFT_276238</name>
</gene>
<dbReference type="Proteomes" id="UP000027361">
    <property type="component" value="Unassembled WGS sequence"/>
</dbReference>
<keyword evidence="2" id="KW-0677">Repeat</keyword>
<dbReference type="Pfam" id="PF13855">
    <property type="entry name" value="LRR_8"/>
    <property type="match status" value="1"/>
</dbReference>
<dbReference type="InParanoid" id="A0A066VIZ7"/>
<feature type="region of interest" description="Disordered" evidence="3">
    <location>
        <begin position="1"/>
        <end position="209"/>
    </location>
</feature>
<dbReference type="EMBL" id="JMSN01000116">
    <property type="protein sequence ID" value="KDN38565.1"/>
    <property type="molecule type" value="Genomic_DNA"/>
</dbReference>
<evidence type="ECO:0000256" key="1">
    <source>
        <dbReference type="ARBA" id="ARBA00022614"/>
    </source>
</evidence>
<dbReference type="HOGENOM" id="CLU_284565_0_0_1"/>
<feature type="region of interest" description="Disordered" evidence="3">
    <location>
        <begin position="704"/>
        <end position="727"/>
    </location>
</feature>
<sequence length="1091" mass="116257">MDEDFPAPRGDRNAQDGPIAEASTQLQVGDGNDVPSITSSSVNAAAMPSIVRRATLESHYRDGDPFIDSSSPSRNFSYNPRSSSITGQPPPGPSSGADYDMTPPSSPQSPLRTALSRNHPAAADPFSGNAKAPSMAHHPSFGKQFPHIKHPHPSRVLTPGSYHKATGSRRAIPNRGSSSPGQKIAGKKRTLDASPQQVSRSGADGSETLRSTVIAANSMAGEIFKSFFQDSDGANTSSDDSYDFGSLHRRAAGQAPDSRTIIDMDADEPECTASGLRGLGLGSAFEEQSEPSARIQGTSAASDQDYDQMSTAARQPNQWQERQKAFTRERSHPYDAFGCAPPTSHASTSVTCSPPQGSVAGGTLIGSPGSREPAVRRARLAGSSPTQLTVARRGRFVWHDSPVTPTSSDEEGMADGEDELKSFGRGDLRLRALVPGKQAPDAKSKLANLARPLRAWERLESQDLSCPKASQLISAAVAKAFDSSKPIIDLSNHGLQQLTPAIAELGDYVGILPLSRDSEGWSAGRMAGAASRHLSRTITTDSVNIVGETAGENTPNTLQAAAGNTLASPPRSVSHPVTQSLLRSSSTNSLSAHDPSASKLFLASNALRVLPSALFAVQNLSVLSLRKNALTELPAAIGVLRNLRELNIGDNQISYLPAEIQKLALQNFSYHPNPFFRPPVGAKLTLRHVRGFGPWSKSSKREAAFADTTMSPQQAEPARKAQLPMGPPPLPARILAARDVKEFGRTRSEVQVSHALSSNIPDLASYAGSSMLALSAASARSTAEASEAVTAPEGVAGQKRTRTGRASFLGHLTVFGLGVPTLRDICTRMMLELVDDEDHGAQDLAADAAGECARGRNGAAPKRRRKHLRLEELPNGKLRDMGKRGQLNELSLRQLESARRSATKSWNSRPELASTRIASPFAPIFAQGSKGSAHFPKRVFRSWCSGADVFNDAQNGSLSSSDVVAELNDNGDDAAQNPWFNRCPNPEHSADNVRPSAPMPVNTSLEISDWPIFEAVAEVGDVAPVFLQAGESLIEWVSHIAGIKVANASVKCQLNEDEHAVALDSPEVDGSGCLPVVWRGCKRNCLHFLHQ</sequence>
<dbReference type="InterPro" id="IPR003591">
    <property type="entry name" value="Leu-rich_rpt_typical-subtyp"/>
</dbReference>
<evidence type="ECO:0000256" key="2">
    <source>
        <dbReference type="ARBA" id="ARBA00022737"/>
    </source>
</evidence>
<reference evidence="4 5" key="1">
    <citation type="submission" date="2014-05" db="EMBL/GenBank/DDBJ databases">
        <title>Draft genome sequence of a rare smut relative, Tilletiaria anomala UBC 951.</title>
        <authorList>
            <consortium name="DOE Joint Genome Institute"/>
            <person name="Toome M."/>
            <person name="Kuo A."/>
            <person name="Henrissat B."/>
            <person name="Lipzen A."/>
            <person name="Tritt A."/>
            <person name="Yoshinaga Y."/>
            <person name="Zane M."/>
            <person name="Barry K."/>
            <person name="Grigoriev I.V."/>
            <person name="Spatafora J.W."/>
            <person name="Aimea M.C."/>
        </authorList>
    </citation>
    <scope>NUCLEOTIDE SEQUENCE [LARGE SCALE GENOMIC DNA]</scope>
    <source>
        <strain evidence="4 5">UBC 951</strain>
    </source>
</reference>
<feature type="compositionally biased region" description="Polar residues" evidence="3">
    <location>
        <begin position="68"/>
        <end position="87"/>
    </location>
</feature>
<proteinExistence type="predicted"/>
<dbReference type="SMART" id="SM00369">
    <property type="entry name" value="LRR_TYP"/>
    <property type="match status" value="2"/>
</dbReference>
<organism evidence="4 5">
    <name type="scientific">Tilletiaria anomala (strain ATCC 24038 / CBS 436.72 / UBC 951)</name>
    <dbReference type="NCBI Taxonomy" id="1037660"/>
    <lineage>
        <taxon>Eukaryota</taxon>
        <taxon>Fungi</taxon>
        <taxon>Dikarya</taxon>
        <taxon>Basidiomycota</taxon>
        <taxon>Ustilaginomycotina</taxon>
        <taxon>Exobasidiomycetes</taxon>
        <taxon>Georgefischeriales</taxon>
        <taxon>Tilletiariaceae</taxon>
        <taxon>Tilletiaria</taxon>
    </lineage>
</organism>
<dbReference type="InterPro" id="IPR050216">
    <property type="entry name" value="LRR_domain-containing"/>
</dbReference>
<evidence type="ECO:0000313" key="5">
    <source>
        <dbReference type="Proteomes" id="UP000027361"/>
    </source>
</evidence>
<dbReference type="OrthoDB" id="660555at2759"/>
<dbReference type="PROSITE" id="PS51450">
    <property type="entry name" value="LRR"/>
    <property type="match status" value="1"/>
</dbReference>
<dbReference type="PANTHER" id="PTHR48051:SF1">
    <property type="entry name" value="RAS SUPPRESSOR PROTEIN 1"/>
    <property type="match status" value="1"/>
</dbReference>